<feature type="compositionally biased region" description="Basic residues" evidence="1">
    <location>
        <begin position="1"/>
        <end position="11"/>
    </location>
</feature>
<organism evidence="2 3">
    <name type="scientific">Batrachochytrium salamandrivorans</name>
    <dbReference type="NCBI Taxonomy" id="1357716"/>
    <lineage>
        <taxon>Eukaryota</taxon>
        <taxon>Fungi</taxon>
        <taxon>Fungi incertae sedis</taxon>
        <taxon>Chytridiomycota</taxon>
        <taxon>Chytridiomycota incertae sedis</taxon>
        <taxon>Chytridiomycetes</taxon>
        <taxon>Rhizophydiales</taxon>
        <taxon>Rhizophydiales incertae sedis</taxon>
        <taxon>Batrachochytrium</taxon>
    </lineage>
</organism>
<reference evidence="2 3" key="1">
    <citation type="submission" date="2021-02" db="EMBL/GenBank/DDBJ databases">
        <title>Variation within the Batrachochytrium salamandrivorans European outbreak.</title>
        <authorList>
            <person name="Kelly M."/>
            <person name="Pasmans F."/>
            <person name="Shea T.P."/>
            <person name="Munoz J.F."/>
            <person name="Carranza S."/>
            <person name="Cuomo C.A."/>
            <person name="Martel A."/>
        </authorList>
    </citation>
    <scope>NUCLEOTIDE SEQUENCE [LARGE SCALE GENOMIC DNA]</scope>
    <source>
        <strain evidence="2 3">AMFP18/2</strain>
    </source>
</reference>
<evidence type="ECO:0000313" key="2">
    <source>
        <dbReference type="EMBL" id="KAH6598582.1"/>
    </source>
</evidence>
<feature type="compositionally biased region" description="Acidic residues" evidence="1">
    <location>
        <begin position="634"/>
        <end position="661"/>
    </location>
</feature>
<sequence>MSSRALRKLQKRSQAELPVTALSQDATGDIGNDSDVDSDADRRTSAPKPNMFDLLVEDSTNDLDIPVDESDNDEIVAAVKLPHNVKPRRKKKTQKQTSRAQKEAMNKAASNEEIDQVLRELHKEYGDIGLANDGIEAAKMKSLIEHHFKIDPRMLDADAELCRIFGSKVIRDEIRAKKYIKTAKKTVLATGRQSWPRYIGSNLCMEPIGSDQTVQTNLFSFSHSTTYQDSQRQFVQVVESHDPESLANLLQFHPFNVDALLQFSEICKHNNEIVTAAEFVERAIYTFERSFHPLFKILAGTCKLSYDRVENRSFFISIYRHIEHLSRKGCWRTAFEFQKLLANLEQGSDSLCSMTSLDILAIKAKEFAWYKEFWDSCELSSGLNLLPNSVYSISLIHWELEKESGESHTVSSQLLRIAISRFPATFNALAKQLSITKQPIAEHPYFSANSQFTDPLESTFEILGELYAERAASLWKLPEIQSWLESQAAKVADDARRSPLPQYIKDETAFRESSTLSNTPILRNLHRIIFLSVQVLINERSFLDIRSLIKYLPQDASSADFVMYDPFPPLTAEPSMYAEFRQSLLSSGSQDTGESYMNLITRSLTGLLAPRNRPEGANAGENANNDDGHRQDGIEELFDSERDDDDDGGDEGEETNDEDAADDQHATHGFWGVRGILARLGLISTAPATEISSNNNADQHDSVEDSENSDLD</sequence>
<feature type="compositionally biased region" description="Basic residues" evidence="1">
    <location>
        <begin position="84"/>
        <end position="94"/>
    </location>
</feature>
<dbReference type="InterPro" id="IPR006994">
    <property type="entry name" value="TCF25/Rqc1"/>
</dbReference>
<protein>
    <recommendedName>
        <fullName evidence="4">DUF654-domain-containing protein</fullName>
    </recommendedName>
</protein>
<feature type="region of interest" description="Disordered" evidence="1">
    <location>
        <begin position="84"/>
        <end position="110"/>
    </location>
</feature>
<feature type="region of interest" description="Disordered" evidence="1">
    <location>
        <begin position="1"/>
        <end position="57"/>
    </location>
</feature>
<evidence type="ECO:0000313" key="3">
    <source>
        <dbReference type="Proteomes" id="UP001648503"/>
    </source>
</evidence>
<feature type="region of interest" description="Disordered" evidence="1">
    <location>
        <begin position="688"/>
        <end position="712"/>
    </location>
</feature>
<evidence type="ECO:0008006" key="4">
    <source>
        <dbReference type="Google" id="ProtNLM"/>
    </source>
</evidence>
<accession>A0ABQ8FHZ3</accession>
<feature type="region of interest" description="Disordered" evidence="1">
    <location>
        <begin position="608"/>
        <end position="667"/>
    </location>
</feature>
<dbReference type="PANTHER" id="PTHR22684:SF0">
    <property type="entry name" value="RIBOSOME QUALITY CONTROL COMPLEX SUBUNIT TCF25"/>
    <property type="match status" value="1"/>
</dbReference>
<comment type="caution">
    <text evidence="2">The sequence shown here is derived from an EMBL/GenBank/DDBJ whole genome shotgun (WGS) entry which is preliminary data.</text>
</comment>
<dbReference type="Pfam" id="PF04910">
    <property type="entry name" value="Tcf25"/>
    <property type="match status" value="1"/>
</dbReference>
<evidence type="ECO:0000256" key="1">
    <source>
        <dbReference type="SAM" id="MobiDB-lite"/>
    </source>
</evidence>
<proteinExistence type="predicted"/>
<feature type="compositionally biased region" description="Low complexity" evidence="1">
    <location>
        <begin position="615"/>
        <end position="625"/>
    </location>
</feature>
<dbReference type="EMBL" id="JAFCIX010000102">
    <property type="protein sequence ID" value="KAH6598582.1"/>
    <property type="molecule type" value="Genomic_DNA"/>
</dbReference>
<gene>
    <name evidence="2" type="ORF">BASA50_003620</name>
</gene>
<dbReference type="Proteomes" id="UP001648503">
    <property type="component" value="Unassembled WGS sequence"/>
</dbReference>
<dbReference type="PANTHER" id="PTHR22684">
    <property type="entry name" value="NULP1-RELATED"/>
    <property type="match status" value="1"/>
</dbReference>
<keyword evidence="3" id="KW-1185">Reference proteome</keyword>
<feature type="compositionally biased region" description="Polar residues" evidence="1">
    <location>
        <begin position="688"/>
        <end position="697"/>
    </location>
</feature>
<name>A0ABQ8FHZ3_9FUNG</name>